<proteinExistence type="predicted"/>
<reference evidence="2" key="1">
    <citation type="submission" date="2022-11" db="UniProtKB">
        <authorList>
            <consortium name="WormBaseParasite"/>
        </authorList>
    </citation>
    <scope>IDENTIFICATION</scope>
</reference>
<protein>
    <submittedName>
        <fullName evidence="2">7TM GPCR serpentine receptor class x (Srx) domain-containing protein</fullName>
    </submittedName>
</protein>
<sequence length="63" mass="6989">MCTSHIFANFGVIFCFLFWGVPMTLTQSELSAGNIGKAVAGISILFWEVSIYSHVFVALNRFV</sequence>
<accession>A0AC35GBF8</accession>
<organism evidence="1 2">
    <name type="scientific">Panagrolaimus sp. PS1159</name>
    <dbReference type="NCBI Taxonomy" id="55785"/>
    <lineage>
        <taxon>Eukaryota</taxon>
        <taxon>Metazoa</taxon>
        <taxon>Ecdysozoa</taxon>
        <taxon>Nematoda</taxon>
        <taxon>Chromadorea</taxon>
        <taxon>Rhabditida</taxon>
        <taxon>Tylenchina</taxon>
        <taxon>Panagrolaimomorpha</taxon>
        <taxon>Panagrolaimoidea</taxon>
        <taxon>Panagrolaimidae</taxon>
        <taxon>Panagrolaimus</taxon>
    </lineage>
</organism>
<evidence type="ECO:0000313" key="2">
    <source>
        <dbReference type="WBParaSite" id="PS1159_v2.g3634.t1"/>
    </source>
</evidence>
<dbReference type="Proteomes" id="UP000887580">
    <property type="component" value="Unplaced"/>
</dbReference>
<evidence type="ECO:0000313" key="1">
    <source>
        <dbReference type="Proteomes" id="UP000887580"/>
    </source>
</evidence>
<dbReference type="WBParaSite" id="PS1159_v2.g3634.t1">
    <property type="protein sequence ID" value="PS1159_v2.g3634.t1"/>
    <property type="gene ID" value="PS1159_v2.g3634"/>
</dbReference>
<name>A0AC35GBF8_9BILA</name>